<feature type="region of interest" description="Disordered" evidence="1">
    <location>
        <begin position="1"/>
        <end position="82"/>
    </location>
</feature>
<gene>
    <name evidence="2" type="ORF">E2C01_033792</name>
</gene>
<dbReference type="Proteomes" id="UP000324222">
    <property type="component" value="Unassembled WGS sequence"/>
</dbReference>
<evidence type="ECO:0000313" key="3">
    <source>
        <dbReference type="Proteomes" id="UP000324222"/>
    </source>
</evidence>
<organism evidence="2 3">
    <name type="scientific">Portunus trituberculatus</name>
    <name type="common">Swimming crab</name>
    <name type="synonym">Neptunus trituberculatus</name>
    <dbReference type="NCBI Taxonomy" id="210409"/>
    <lineage>
        <taxon>Eukaryota</taxon>
        <taxon>Metazoa</taxon>
        <taxon>Ecdysozoa</taxon>
        <taxon>Arthropoda</taxon>
        <taxon>Crustacea</taxon>
        <taxon>Multicrustacea</taxon>
        <taxon>Malacostraca</taxon>
        <taxon>Eumalacostraca</taxon>
        <taxon>Eucarida</taxon>
        <taxon>Decapoda</taxon>
        <taxon>Pleocyemata</taxon>
        <taxon>Brachyura</taxon>
        <taxon>Eubrachyura</taxon>
        <taxon>Portunoidea</taxon>
        <taxon>Portunidae</taxon>
        <taxon>Portuninae</taxon>
        <taxon>Portunus</taxon>
    </lineage>
</organism>
<feature type="compositionally biased region" description="Acidic residues" evidence="1">
    <location>
        <begin position="1"/>
        <end position="15"/>
    </location>
</feature>
<comment type="caution">
    <text evidence="2">The sequence shown here is derived from an EMBL/GenBank/DDBJ whole genome shotgun (WGS) entry which is preliminary data.</text>
</comment>
<reference evidence="2 3" key="1">
    <citation type="submission" date="2019-05" db="EMBL/GenBank/DDBJ databases">
        <title>Another draft genome of Portunus trituberculatus and its Hox gene families provides insights of decapod evolution.</title>
        <authorList>
            <person name="Jeong J.-H."/>
            <person name="Song I."/>
            <person name="Kim S."/>
            <person name="Choi T."/>
            <person name="Kim D."/>
            <person name="Ryu S."/>
            <person name="Kim W."/>
        </authorList>
    </citation>
    <scope>NUCLEOTIDE SEQUENCE [LARGE SCALE GENOMIC DNA]</scope>
    <source>
        <tissue evidence="2">Muscle</tissue>
    </source>
</reference>
<proteinExistence type="predicted"/>
<dbReference type="AlphaFoldDB" id="A0A5B7F3V5"/>
<sequence length="82" mass="9333">MKREEEKEEQEEEFEEGGREVAVEEEEEEEEEEEKEEKAEIMSKVEGRGGERREGGRSASLSGRHKAAPLGDTARQLRAVLS</sequence>
<evidence type="ECO:0000313" key="2">
    <source>
        <dbReference type="EMBL" id="MPC40237.1"/>
    </source>
</evidence>
<accession>A0A5B7F3V5</accession>
<dbReference type="EMBL" id="VSRR010004625">
    <property type="protein sequence ID" value="MPC40237.1"/>
    <property type="molecule type" value="Genomic_DNA"/>
</dbReference>
<name>A0A5B7F3V5_PORTR</name>
<protein>
    <submittedName>
        <fullName evidence="2">Uncharacterized protein</fullName>
    </submittedName>
</protein>
<evidence type="ECO:0000256" key="1">
    <source>
        <dbReference type="SAM" id="MobiDB-lite"/>
    </source>
</evidence>
<feature type="compositionally biased region" description="Basic and acidic residues" evidence="1">
    <location>
        <begin position="36"/>
        <end position="56"/>
    </location>
</feature>
<feature type="compositionally biased region" description="Acidic residues" evidence="1">
    <location>
        <begin position="23"/>
        <end position="35"/>
    </location>
</feature>
<keyword evidence="3" id="KW-1185">Reference proteome</keyword>